<dbReference type="FunFam" id="3.30.70.270:FF:000001">
    <property type="entry name" value="Diguanylate cyclase domain protein"/>
    <property type="match status" value="1"/>
</dbReference>
<evidence type="ECO:0000256" key="1">
    <source>
        <dbReference type="ARBA" id="ARBA00004651"/>
    </source>
</evidence>
<evidence type="ECO:0000256" key="14">
    <source>
        <dbReference type="SAM" id="Phobius"/>
    </source>
</evidence>
<accession>A0A6V8LN50</accession>
<keyword evidence="18" id="KW-1185">Reference proteome</keyword>
<dbReference type="Gene3D" id="3.30.70.270">
    <property type="match status" value="1"/>
</dbReference>
<evidence type="ECO:0000256" key="9">
    <source>
        <dbReference type="ARBA" id="ARBA00022840"/>
    </source>
</evidence>
<feature type="transmembrane region" description="Helical" evidence="14">
    <location>
        <begin position="38"/>
        <end position="57"/>
    </location>
</feature>
<feature type="transmembrane region" description="Helical" evidence="14">
    <location>
        <begin position="314"/>
        <end position="335"/>
    </location>
</feature>
<reference evidence="17 18" key="2">
    <citation type="submission" date="2020-05" db="EMBL/GenBank/DDBJ databases">
        <title>Draft genome sequence of Desulfovibrio sp. strainFSS-1.</title>
        <authorList>
            <person name="Shimoshige H."/>
            <person name="Kobayashi H."/>
            <person name="Maekawa T."/>
        </authorList>
    </citation>
    <scope>NUCLEOTIDE SEQUENCE [LARGE SCALE GENOMIC DNA]</scope>
    <source>
        <strain evidence="17 18">SIID29052-01</strain>
    </source>
</reference>
<dbReference type="SMART" id="SM00267">
    <property type="entry name" value="GGDEF"/>
    <property type="match status" value="1"/>
</dbReference>
<dbReference type="CDD" id="cd00130">
    <property type="entry name" value="PAS"/>
    <property type="match status" value="1"/>
</dbReference>
<gene>
    <name evidence="17" type="primary">pleD_4</name>
    <name evidence="17" type="ORF">NNJEOMEG_00913</name>
</gene>
<protein>
    <recommendedName>
        <fullName evidence="2">diguanylate cyclase</fullName>
        <ecNumber evidence="2">2.7.7.65</ecNumber>
    </recommendedName>
</protein>
<dbReference type="SUPFAM" id="SSF55785">
    <property type="entry name" value="PYP-like sensor domain (PAS domain)"/>
    <property type="match status" value="1"/>
</dbReference>
<evidence type="ECO:0000256" key="7">
    <source>
        <dbReference type="ARBA" id="ARBA00022741"/>
    </source>
</evidence>
<evidence type="ECO:0000256" key="11">
    <source>
        <dbReference type="ARBA" id="ARBA00023012"/>
    </source>
</evidence>
<dbReference type="SUPFAM" id="SSF103190">
    <property type="entry name" value="Sensory domain-like"/>
    <property type="match status" value="1"/>
</dbReference>
<dbReference type="InterPro" id="IPR029151">
    <property type="entry name" value="Sensor-like_sf"/>
</dbReference>
<sequence>MVPDYSPDGAPPGLAPFRVPPQAGAHGPFYKVSYAWRWFALLLGLTAFATLIVHNLYKDHRNLLATEKDRLKNQAQVVKQVVATELVALHSVLYELRSEWASGRLREDADSRFKILVGALPGVRDILLFDAGGMVQAVNDPKLLGQNFGGRDYFRRTALDPSPETLHVSRPYRSTQGDWVITVSLRIDDAQGRFIGVIAATLDPAYFSPLLDSMLHAPDMWAMLVHGQGTVFLTAPHLPETDGRGLERPDTLFSRHLASGGRKSVFLDIMLATGKRELVAFQTISPPALNLSHPLVVAVARDPEVILAGWRTSVIRYGGAFGLLALASSMGLALYQRSRRQYDRLRESAAQALVQSEHFLRTLTDNIPGMVGYWDNGLRCRYANPAYRNWFGRSPEQMLGIHIRELLGGKLYSKNERYILAALRGEPQQFERTLVRSDGSVGHTLVHYIPDEDAGRVRGFYVLVFDVSELKVAQHQLEELVKRLEVLATTDSLTGMANRRRLLERCAEEHARAARYAQPLSFLMMDIDHFKHINDSLGHDVGDEVLKAVAQSCAEALRATDVLGRLGGEEFGVLLPQTATGDARAVAERLRRFVESLVATTRAGTVRVTVSVGFSTWRETDHSAEDMMRRADAGLYEAKRAGRNCVREG</sequence>
<dbReference type="InterPro" id="IPR043128">
    <property type="entry name" value="Rev_trsase/Diguanyl_cyclase"/>
</dbReference>
<dbReference type="GO" id="GO:1902201">
    <property type="term" value="P:negative regulation of bacterial-type flagellum-dependent cell motility"/>
    <property type="evidence" value="ECO:0007669"/>
    <property type="project" value="TreeGrafter"/>
</dbReference>
<dbReference type="SUPFAM" id="SSF55073">
    <property type="entry name" value="Nucleotide cyclase"/>
    <property type="match status" value="1"/>
</dbReference>
<keyword evidence="7" id="KW-0547">Nucleotide-binding</keyword>
<dbReference type="EC" id="2.7.7.65" evidence="2"/>
<dbReference type="NCBIfam" id="TIGR00254">
    <property type="entry name" value="GGDEF"/>
    <property type="match status" value="1"/>
</dbReference>
<dbReference type="GO" id="GO:0000160">
    <property type="term" value="P:phosphorelay signal transduction system"/>
    <property type="evidence" value="ECO:0007669"/>
    <property type="project" value="UniProtKB-KW"/>
</dbReference>
<dbReference type="InterPro" id="IPR035965">
    <property type="entry name" value="PAS-like_dom_sf"/>
</dbReference>
<feature type="domain" description="PAC" evidence="15">
    <location>
        <begin position="428"/>
        <end position="479"/>
    </location>
</feature>
<reference evidence="17 18" key="1">
    <citation type="submission" date="2020-04" db="EMBL/GenBank/DDBJ databases">
        <authorList>
            <consortium name="Desulfovibrio sp. FSS-1 genome sequencing consortium"/>
            <person name="Shimoshige H."/>
            <person name="Kobayashi H."/>
            <person name="Maekawa T."/>
        </authorList>
    </citation>
    <scope>NUCLEOTIDE SEQUENCE [LARGE SCALE GENOMIC DNA]</scope>
    <source>
        <strain evidence="17 18">SIID29052-01</strain>
    </source>
</reference>
<keyword evidence="3" id="KW-1003">Cell membrane</keyword>
<dbReference type="InterPro" id="IPR029787">
    <property type="entry name" value="Nucleotide_cyclase"/>
</dbReference>
<dbReference type="Pfam" id="PF02743">
    <property type="entry name" value="dCache_1"/>
    <property type="match status" value="1"/>
</dbReference>
<dbReference type="GO" id="GO:0016301">
    <property type="term" value="F:kinase activity"/>
    <property type="evidence" value="ECO:0007669"/>
    <property type="project" value="UniProtKB-KW"/>
</dbReference>
<dbReference type="InterPro" id="IPR013656">
    <property type="entry name" value="PAS_4"/>
</dbReference>
<dbReference type="PROSITE" id="PS50887">
    <property type="entry name" value="GGDEF"/>
    <property type="match status" value="1"/>
</dbReference>
<evidence type="ECO:0000256" key="12">
    <source>
        <dbReference type="ARBA" id="ARBA00023136"/>
    </source>
</evidence>
<dbReference type="AlphaFoldDB" id="A0A6V8LN50"/>
<dbReference type="PROSITE" id="PS50113">
    <property type="entry name" value="PAC"/>
    <property type="match status" value="1"/>
</dbReference>
<keyword evidence="11" id="KW-0902">Two-component regulatory system</keyword>
<keyword evidence="5" id="KW-0808">Transferase</keyword>
<dbReference type="GO" id="GO:0005886">
    <property type="term" value="C:plasma membrane"/>
    <property type="evidence" value="ECO:0007669"/>
    <property type="project" value="UniProtKB-SubCell"/>
</dbReference>
<evidence type="ECO:0000259" key="15">
    <source>
        <dbReference type="PROSITE" id="PS50113"/>
    </source>
</evidence>
<evidence type="ECO:0000256" key="6">
    <source>
        <dbReference type="ARBA" id="ARBA00022692"/>
    </source>
</evidence>
<evidence type="ECO:0000256" key="5">
    <source>
        <dbReference type="ARBA" id="ARBA00022679"/>
    </source>
</evidence>
<dbReference type="EMBL" id="BLTE01000003">
    <property type="protein sequence ID" value="GFK93084.1"/>
    <property type="molecule type" value="Genomic_DNA"/>
</dbReference>
<comment type="caution">
    <text evidence="17">The sequence shown here is derived from an EMBL/GenBank/DDBJ whole genome shotgun (WGS) entry which is preliminary data.</text>
</comment>
<dbReference type="CDD" id="cd01949">
    <property type="entry name" value="GGDEF"/>
    <property type="match status" value="1"/>
</dbReference>
<keyword evidence="8" id="KW-0418">Kinase</keyword>
<name>A0A6V8LN50_9BACT</name>
<evidence type="ECO:0000256" key="2">
    <source>
        <dbReference type="ARBA" id="ARBA00012528"/>
    </source>
</evidence>
<keyword evidence="9" id="KW-0067">ATP-binding</keyword>
<dbReference type="GO" id="GO:0005524">
    <property type="term" value="F:ATP binding"/>
    <property type="evidence" value="ECO:0007669"/>
    <property type="project" value="UniProtKB-KW"/>
</dbReference>
<keyword evidence="10 14" id="KW-1133">Transmembrane helix</keyword>
<evidence type="ECO:0000313" key="18">
    <source>
        <dbReference type="Proteomes" id="UP000494245"/>
    </source>
</evidence>
<dbReference type="SMART" id="SM00091">
    <property type="entry name" value="PAS"/>
    <property type="match status" value="1"/>
</dbReference>
<dbReference type="InterPro" id="IPR000700">
    <property type="entry name" value="PAS-assoc_C"/>
</dbReference>
<dbReference type="NCBIfam" id="TIGR00229">
    <property type="entry name" value="sensory_box"/>
    <property type="match status" value="1"/>
</dbReference>
<dbReference type="PANTHER" id="PTHR45138:SF9">
    <property type="entry name" value="DIGUANYLATE CYCLASE DGCM-RELATED"/>
    <property type="match status" value="1"/>
</dbReference>
<evidence type="ECO:0000313" key="17">
    <source>
        <dbReference type="EMBL" id="GFK93084.1"/>
    </source>
</evidence>
<dbReference type="PANTHER" id="PTHR45138">
    <property type="entry name" value="REGULATORY COMPONENTS OF SENSORY TRANSDUCTION SYSTEM"/>
    <property type="match status" value="1"/>
</dbReference>
<dbReference type="Proteomes" id="UP000494245">
    <property type="component" value="Unassembled WGS sequence"/>
</dbReference>
<dbReference type="Gene3D" id="3.30.450.20">
    <property type="entry name" value="PAS domain"/>
    <property type="match status" value="2"/>
</dbReference>
<dbReference type="Pfam" id="PF00990">
    <property type="entry name" value="GGDEF"/>
    <property type="match status" value="1"/>
</dbReference>
<evidence type="ECO:0000256" key="4">
    <source>
        <dbReference type="ARBA" id="ARBA00022553"/>
    </source>
</evidence>
<dbReference type="InterPro" id="IPR000160">
    <property type="entry name" value="GGDEF_dom"/>
</dbReference>
<evidence type="ECO:0000256" key="13">
    <source>
        <dbReference type="ARBA" id="ARBA00034247"/>
    </source>
</evidence>
<dbReference type="CDD" id="cd12914">
    <property type="entry name" value="PDC1_DGC_like"/>
    <property type="match status" value="1"/>
</dbReference>
<organism evidence="17 18">
    <name type="scientific">Fundidesulfovibrio magnetotacticus</name>
    <dbReference type="NCBI Taxonomy" id="2730080"/>
    <lineage>
        <taxon>Bacteria</taxon>
        <taxon>Pseudomonadati</taxon>
        <taxon>Thermodesulfobacteriota</taxon>
        <taxon>Desulfovibrionia</taxon>
        <taxon>Desulfovibrionales</taxon>
        <taxon>Desulfovibrionaceae</taxon>
        <taxon>Fundidesulfovibrio</taxon>
    </lineage>
</organism>
<feature type="domain" description="GGDEF" evidence="16">
    <location>
        <begin position="518"/>
        <end position="649"/>
    </location>
</feature>
<evidence type="ECO:0000259" key="16">
    <source>
        <dbReference type="PROSITE" id="PS50887"/>
    </source>
</evidence>
<dbReference type="RefSeq" id="WP_308464627.1">
    <property type="nucleotide sequence ID" value="NZ_BLTE01000003.1"/>
</dbReference>
<evidence type="ECO:0000256" key="8">
    <source>
        <dbReference type="ARBA" id="ARBA00022777"/>
    </source>
</evidence>
<dbReference type="InterPro" id="IPR050469">
    <property type="entry name" value="Diguanylate_Cyclase"/>
</dbReference>
<proteinExistence type="predicted"/>
<dbReference type="InterPro" id="IPR033479">
    <property type="entry name" value="dCache_1"/>
</dbReference>
<comment type="subcellular location">
    <subcellularLocation>
        <location evidence="1">Cell membrane</location>
        <topology evidence="1">Multi-pass membrane protein</topology>
    </subcellularLocation>
</comment>
<keyword evidence="12 14" id="KW-0472">Membrane</keyword>
<dbReference type="GO" id="GO:0043709">
    <property type="term" value="P:cell adhesion involved in single-species biofilm formation"/>
    <property type="evidence" value="ECO:0007669"/>
    <property type="project" value="TreeGrafter"/>
</dbReference>
<keyword evidence="4" id="KW-0597">Phosphoprotein</keyword>
<dbReference type="InterPro" id="IPR000014">
    <property type="entry name" value="PAS"/>
</dbReference>
<dbReference type="CDD" id="cd12915">
    <property type="entry name" value="PDC2_DGC_like"/>
    <property type="match status" value="1"/>
</dbReference>
<evidence type="ECO:0000256" key="3">
    <source>
        <dbReference type="ARBA" id="ARBA00022475"/>
    </source>
</evidence>
<keyword evidence="6 14" id="KW-0812">Transmembrane</keyword>
<dbReference type="Pfam" id="PF08448">
    <property type="entry name" value="PAS_4"/>
    <property type="match status" value="1"/>
</dbReference>
<dbReference type="GO" id="GO:0052621">
    <property type="term" value="F:diguanylate cyclase activity"/>
    <property type="evidence" value="ECO:0007669"/>
    <property type="project" value="UniProtKB-EC"/>
</dbReference>
<evidence type="ECO:0000256" key="10">
    <source>
        <dbReference type="ARBA" id="ARBA00022989"/>
    </source>
</evidence>
<comment type="catalytic activity">
    <reaction evidence="13">
        <text>2 GTP = 3',3'-c-di-GMP + 2 diphosphate</text>
        <dbReference type="Rhea" id="RHEA:24898"/>
        <dbReference type="ChEBI" id="CHEBI:33019"/>
        <dbReference type="ChEBI" id="CHEBI:37565"/>
        <dbReference type="ChEBI" id="CHEBI:58805"/>
        <dbReference type="EC" id="2.7.7.65"/>
    </reaction>
</comment>